<dbReference type="Proteomes" id="UP001213681">
    <property type="component" value="Unassembled WGS sequence"/>
</dbReference>
<evidence type="ECO:0008006" key="4">
    <source>
        <dbReference type="Google" id="ProtNLM"/>
    </source>
</evidence>
<dbReference type="InterPro" id="IPR002052">
    <property type="entry name" value="DNA_methylase_N6_adenine_CS"/>
</dbReference>
<evidence type="ECO:0000256" key="1">
    <source>
        <dbReference type="SAM" id="MobiDB-lite"/>
    </source>
</evidence>
<evidence type="ECO:0000313" key="3">
    <source>
        <dbReference type="Proteomes" id="UP001213681"/>
    </source>
</evidence>
<dbReference type="InterPro" id="IPR029063">
    <property type="entry name" value="SAM-dependent_MTases_sf"/>
</dbReference>
<dbReference type="GO" id="GO:0005739">
    <property type="term" value="C:mitochondrion"/>
    <property type="evidence" value="ECO:0007669"/>
    <property type="project" value="TreeGrafter"/>
</dbReference>
<feature type="region of interest" description="Disordered" evidence="1">
    <location>
        <begin position="235"/>
        <end position="254"/>
    </location>
</feature>
<dbReference type="EMBL" id="JAPVEA010000006">
    <property type="protein sequence ID" value="KAJ5449623.1"/>
    <property type="molecule type" value="Genomic_DNA"/>
</dbReference>
<evidence type="ECO:0000313" key="2">
    <source>
        <dbReference type="EMBL" id="KAJ5449623.1"/>
    </source>
</evidence>
<sequence>MPRIPTSLLLKAYRENSLLPILLKECRSLDSARNELRWLRERAVRDVQEHSRQATRTRQGWRTRLRAMCHKRSRGVPLQYILGDQPFGDLEILCRRGVLIPRSDTESYTYEAARLVRQMAVETCKDSPSPSGSKRPLRILDLCTGTGCIALLLHALLAPQFERIQIMGVDLSPIALNLAQRNLEHNIGLDVLDRRAREEIQFHRGDVLRRNGIANPSTGTSAGGDAIPTVEELLSQHTTQSERDSKSSDGSPLPKIDLLISNPPYISHSDFHNGTTSRSVRLFEPRLALVPRTDTNIDSNAISQEGDKPEDIFYRRILELSQDVQASLTILECGDKMQAERVVEMFRGNSPALGDGGETDGVFTAEVWPATEEDCLANGFHVRDGSRCVIIRKGGC</sequence>
<keyword evidence="3" id="KW-1185">Reference proteome</keyword>
<dbReference type="GO" id="GO:0008168">
    <property type="term" value="F:methyltransferase activity"/>
    <property type="evidence" value="ECO:0007669"/>
    <property type="project" value="InterPro"/>
</dbReference>
<dbReference type="PANTHER" id="PTHR18895:SF74">
    <property type="entry name" value="MTRF1L RELEASE FACTOR GLUTAMINE METHYLTRANSFERASE"/>
    <property type="match status" value="1"/>
</dbReference>
<dbReference type="GO" id="GO:0032259">
    <property type="term" value="P:methylation"/>
    <property type="evidence" value="ECO:0007669"/>
    <property type="project" value="InterPro"/>
</dbReference>
<protein>
    <recommendedName>
        <fullName evidence="4">Methyltransferase domain-containing protein</fullName>
    </recommendedName>
</protein>
<dbReference type="InterPro" id="IPR050320">
    <property type="entry name" value="N5-glutamine_MTase"/>
</dbReference>
<dbReference type="GO" id="GO:0003676">
    <property type="term" value="F:nucleic acid binding"/>
    <property type="evidence" value="ECO:0007669"/>
    <property type="project" value="InterPro"/>
</dbReference>
<dbReference type="Gene3D" id="3.40.50.150">
    <property type="entry name" value="Vaccinia Virus protein VP39"/>
    <property type="match status" value="1"/>
</dbReference>
<comment type="caution">
    <text evidence="2">The sequence shown here is derived from an EMBL/GenBank/DDBJ whole genome shotgun (WGS) entry which is preliminary data.</text>
</comment>
<dbReference type="Gene3D" id="1.10.8.10">
    <property type="entry name" value="DNA helicase RuvA subunit, C-terminal domain"/>
    <property type="match status" value="1"/>
</dbReference>
<reference evidence="2" key="2">
    <citation type="journal article" date="2023" name="IMA Fungus">
        <title>Comparative genomic study of the Penicillium genus elucidates a diverse pangenome and 15 lateral gene transfer events.</title>
        <authorList>
            <person name="Petersen C."/>
            <person name="Sorensen T."/>
            <person name="Nielsen M.R."/>
            <person name="Sondergaard T.E."/>
            <person name="Sorensen J.L."/>
            <person name="Fitzpatrick D.A."/>
            <person name="Frisvad J.C."/>
            <person name="Nielsen K.L."/>
        </authorList>
    </citation>
    <scope>NUCLEOTIDE SEQUENCE</scope>
    <source>
        <strain evidence="2">IBT 16125</strain>
    </source>
</reference>
<organism evidence="2 3">
    <name type="scientific">Penicillium daleae</name>
    <dbReference type="NCBI Taxonomy" id="63821"/>
    <lineage>
        <taxon>Eukaryota</taxon>
        <taxon>Fungi</taxon>
        <taxon>Dikarya</taxon>
        <taxon>Ascomycota</taxon>
        <taxon>Pezizomycotina</taxon>
        <taxon>Eurotiomycetes</taxon>
        <taxon>Eurotiomycetidae</taxon>
        <taxon>Eurotiales</taxon>
        <taxon>Aspergillaceae</taxon>
        <taxon>Penicillium</taxon>
    </lineage>
</organism>
<gene>
    <name evidence="2" type="ORF">N7458_006072</name>
</gene>
<dbReference type="PANTHER" id="PTHR18895">
    <property type="entry name" value="HEMK METHYLTRANSFERASE"/>
    <property type="match status" value="1"/>
</dbReference>
<reference evidence="2" key="1">
    <citation type="submission" date="2022-12" db="EMBL/GenBank/DDBJ databases">
        <authorList>
            <person name="Petersen C."/>
        </authorList>
    </citation>
    <scope>NUCLEOTIDE SEQUENCE</scope>
    <source>
        <strain evidence="2">IBT 16125</strain>
    </source>
</reference>
<dbReference type="AlphaFoldDB" id="A0AAD6G291"/>
<proteinExistence type="predicted"/>
<accession>A0AAD6G291</accession>
<dbReference type="GeneID" id="81599697"/>
<dbReference type="RefSeq" id="XP_056765158.1">
    <property type="nucleotide sequence ID" value="XM_056909454.1"/>
</dbReference>
<name>A0AAD6G291_9EURO</name>
<dbReference type="PROSITE" id="PS00092">
    <property type="entry name" value="N6_MTASE"/>
    <property type="match status" value="1"/>
</dbReference>
<dbReference type="SUPFAM" id="SSF53335">
    <property type="entry name" value="S-adenosyl-L-methionine-dependent methyltransferases"/>
    <property type="match status" value="1"/>
</dbReference>